<feature type="compositionally biased region" description="Acidic residues" evidence="22">
    <location>
        <begin position="443"/>
        <end position="474"/>
    </location>
</feature>
<dbReference type="GO" id="GO:0001750">
    <property type="term" value="C:photoreceptor outer segment"/>
    <property type="evidence" value="ECO:0007669"/>
    <property type="project" value="TreeGrafter"/>
</dbReference>
<evidence type="ECO:0000256" key="14">
    <source>
        <dbReference type="ARBA" id="ARBA00023303"/>
    </source>
</evidence>
<evidence type="ECO:0000256" key="6">
    <source>
        <dbReference type="ARBA" id="ARBA00022692"/>
    </source>
</evidence>
<dbReference type="PANTHER" id="PTHR45638:SF16">
    <property type="entry name" value="CYCLIC NUCLEOTIDE-GATED CATION CHANNEL BETA-1"/>
    <property type="match status" value="1"/>
</dbReference>
<dbReference type="GO" id="GO:0001895">
    <property type="term" value="P:retina homeostasis"/>
    <property type="evidence" value="ECO:0007669"/>
    <property type="project" value="TreeGrafter"/>
</dbReference>
<feature type="compositionally biased region" description="Polar residues" evidence="22">
    <location>
        <begin position="203"/>
        <end position="212"/>
    </location>
</feature>
<comment type="catalytic activity">
    <reaction evidence="16">
        <text>K(+)(in) = K(+)(out)</text>
        <dbReference type="Rhea" id="RHEA:29463"/>
        <dbReference type="ChEBI" id="CHEBI:29103"/>
    </reaction>
</comment>
<comment type="catalytic activity">
    <reaction evidence="17">
        <text>Na(+)(in) = Na(+)(out)</text>
        <dbReference type="Rhea" id="RHEA:34963"/>
        <dbReference type="ChEBI" id="CHEBI:29101"/>
    </reaction>
</comment>
<evidence type="ECO:0000256" key="4">
    <source>
        <dbReference type="ARBA" id="ARBA00022535"/>
    </source>
</evidence>
<dbReference type="FunFam" id="2.60.120.10:FF:000020">
    <property type="entry name" value="Cyclic nucleotide-gated channel beta 3"/>
    <property type="match status" value="1"/>
</dbReference>
<keyword evidence="13" id="KW-1071">Ligand-gated ion channel</keyword>
<keyword evidence="11" id="KW-0406">Ion transport</keyword>
<evidence type="ECO:0000256" key="13">
    <source>
        <dbReference type="ARBA" id="ARBA00023286"/>
    </source>
</evidence>
<dbReference type="InterPro" id="IPR050866">
    <property type="entry name" value="CNG_cation_channel"/>
</dbReference>
<evidence type="ECO:0000313" key="26">
    <source>
        <dbReference type="Proteomes" id="UP000664991"/>
    </source>
</evidence>
<keyword evidence="10" id="KW-0142">cGMP-binding</keyword>
<feature type="region of interest" description="Disordered" evidence="22">
    <location>
        <begin position="1333"/>
        <end position="1398"/>
    </location>
</feature>
<evidence type="ECO:0000256" key="12">
    <source>
        <dbReference type="ARBA" id="ARBA00023136"/>
    </source>
</evidence>
<feature type="compositionally biased region" description="Pro residues" evidence="22">
    <location>
        <begin position="669"/>
        <end position="679"/>
    </location>
</feature>
<comment type="caution">
    <text evidence="25">The sequence shown here is derived from an EMBL/GenBank/DDBJ whole genome shotgun (WGS) entry which is preliminary data.</text>
</comment>
<feature type="compositionally biased region" description="Acidic residues" evidence="22">
    <location>
        <begin position="540"/>
        <end position="550"/>
    </location>
</feature>
<feature type="domain" description="Cyclic nucleotide-binding" evidence="24">
    <location>
        <begin position="1146"/>
        <end position="1250"/>
    </location>
</feature>
<feature type="compositionally biased region" description="Basic and acidic residues" evidence="22">
    <location>
        <begin position="1346"/>
        <end position="1355"/>
    </location>
</feature>
<feature type="region of interest" description="Disordered" evidence="22">
    <location>
        <begin position="199"/>
        <end position="336"/>
    </location>
</feature>
<dbReference type="PROSITE" id="PS00888">
    <property type="entry name" value="CNMP_BINDING_1"/>
    <property type="match status" value="1"/>
</dbReference>
<dbReference type="GO" id="GO:0005222">
    <property type="term" value="F:intracellularly cAMP-activated cation channel activity"/>
    <property type="evidence" value="ECO:0007669"/>
    <property type="project" value="TreeGrafter"/>
</dbReference>
<proteinExistence type="predicted"/>
<dbReference type="Gene3D" id="1.10.287.630">
    <property type="entry name" value="Helix hairpin bin"/>
    <property type="match status" value="1"/>
</dbReference>
<evidence type="ECO:0000256" key="18">
    <source>
        <dbReference type="ARBA" id="ARBA00036634"/>
    </source>
</evidence>
<keyword evidence="8" id="KW-0106">Calcium</keyword>
<dbReference type="SMART" id="SM00100">
    <property type="entry name" value="cNMP"/>
    <property type="match status" value="1"/>
</dbReference>
<dbReference type="EMBL" id="JAEMGP010000014">
    <property type="protein sequence ID" value="KAG5200486.1"/>
    <property type="molecule type" value="Genomic_DNA"/>
</dbReference>
<evidence type="ECO:0000256" key="2">
    <source>
        <dbReference type="ARBA" id="ARBA00004141"/>
    </source>
</evidence>
<evidence type="ECO:0000259" key="24">
    <source>
        <dbReference type="PROSITE" id="PS50042"/>
    </source>
</evidence>
<name>A0A836CWT5_SHEEP</name>
<keyword evidence="3" id="KW-0813">Transport</keyword>
<dbReference type="FunFam" id="1.10.287.70:FF:000072">
    <property type="entry name" value="Cyclic nucleotide gated channel beta 3"/>
    <property type="match status" value="1"/>
</dbReference>
<dbReference type="SUPFAM" id="SSF81324">
    <property type="entry name" value="Voltage-gated potassium channels"/>
    <property type="match status" value="1"/>
</dbReference>
<dbReference type="GO" id="GO:0017071">
    <property type="term" value="C:intracellular cyclic nucleotide activated cation channel complex"/>
    <property type="evidence" value="ECO:0007669"/>
    <property type="project" value="TreeGrafter"/>
</dbReference>
<comment type="catalytic activity">
    <reaction evidence="20">
        <text>Rb(+)(in) = Rb(+)(out)</text>
        <dbReference type="Rhea" id="RHEA:78547"/>
        <dbReference type="ChEBI" id="CHEBI:49847"/>
    </reaction>
</comment>
<dbReference type="Proteomes" id="UP000664991">
    <property type="component" value="Chromosome 14"/>
</dbReference>
<comment type="subcellular location">
    <subcellularLocation>
        <location evidence="2">Membrane</location>
        <topology evidence="2">Multi-pass membrane protein</topology>
    </subcellularLocation>
</comment>
<dbReference type="PROSITE" id="PS50042">
    <property type="entry name" value="CNMP_BINDING_3"/>
    <property type="match status" value="1"/>
</dbReference>
<dbReference type="GO" id="GO:0007601">
    <property type="term" value="P:visual perception"/>
    <property type="evidence" value="ECO:0007669"/>
    <property type="project" value="UniProtKB-KW"/>
</dbReference>
<dbReference type="SUPFAM" id="SSF51206">
    <property type="entry name" value="cAMP-binding domain-like"/>
    <property type="match status" value="1"/>
</dbReference>
<feature type="compositionally biased region" description="Basic and acidic residues" evidence="22">
    <location>
        <begin position="1371"/>
        <end position="1398"/>
    </location>
</feature>
<dbReference type="InterPro" id="IPR000595">
    <property type="entry name" value="cNMP-bd_dom"/>
</dbReference>
<reference evidence="25 26" key="1">
    <citation type="submission" date="2020-12" db="EMBL/GenBank/DDBJ databases">
        <title>De novo assembly of Tibetan sheep genome.</title>
        <authorList>
            <person name="Li X."/>
        </authorList>
    </citation>
    <scope>NUCLEOTIDE SEQUENCE [LARGE SCALE GENOMIC DNA]</scope>
    <source>
        <tissue evidence="25">Heart</tissue>
    </source>
</reference>
<feature type="region of interest" description="Disordered" evidence="22">
    <location>
        <begin position="769"/>
        <end position="802"/>
    </location>
</feature>
<feature type="transmembrane region" description="Helical" evidence="23">
    <location>
        <begin position="838"/>
        <end position="860"/>
    </location>
</feature>
<dbReference type="PROSITE" id="PS00889">
    <property type="entry name" value="CNMP_BINDING_2"/>
    <property type="match status" value="1"/>
</dbReference>
<evidence type="ECO:0000256" key="11">
    <source>
        <dbReference type="ARBA" id="ARBA00023065"/>
    </source>
</evidence>
<dbReference type="Pfam" id="PF00520">
    <property type="entry name" value="Ion_trans"/>
    <property type="match status" value="1"/>
</dbReference>
<keyword evidence="14" id="KW-0407">Ion channel</keyword>
<evidence type="ECO:0000256" key="20">
    <source>
        <dbReference type="ARBA" id="ARBA00044657"/>
    </source>
</evidence>
<feature type="region of interest" description="Disordered" evidence="22">
    <location>
        <begin position="93"/>
        <end position="143"/>
    </location>
</feature>
<evidence type="ECO:0000256" key="16">
    <source>
        <dbReference type="ARBA" id="ARBA00034430"/>
    </source>
</evidence>
<dbReference type="Gene3D" id="2.60.120.10">
    <property type="entry name" value="Jelly Rolls"/>
    <property type="match status" value="1"/>
</dbReference>
<dbReference type="CDD" id="cd00038">
    <property type="entry name" value="CAP_ED"/>
    <property type="match status" value="1"/>
</dbReference>
<evidence type="ECO:0000256" key="19">
    <source>
        <dbReference type="ARBA" id="ARBA00044635"/>
    </source>
</evidence>
<feature type="compositionally biased region" description="Basic and acidic residues" evidence="22">
    <location>
        <begin position="475"/>
        <end position="512"/>
    </location>
</feature>
<keyword evidence="7" id="KW-0547">Nucleotide-binding</keyword>
<keyword evidence="9 23" id="KW-1133">Transmembrane helix</keyword>
<dbReference type="GO" id="GO:0005886">
    <property type="term" value="C:plasma membrane"/>
    <property type="evidence" value="ECO:0007669"/>
    <property type="project" value="UniProtKB-ARBA"/>
</dbReference>
<protein>
    <recommendedName>
        <fullName evidence="24">Cyclic nucleotide-binding domain-containing protein</fullName>
    </recommendedName>
</protein>
<organism evidence="25 26">
    <name type="scientific">Ovis aries</name>
    <name type="common">Sheep</name>
    <dbReference type="NCBI Taxonomy" id="9940"/>
    <lineage>
        <taxon>Eukaryota</taxon>
        <taxon>Metazoa</taxon>
        <taxon>Chordata</taxon>
        <taxon>Craniata</taxon>
        <taxon>Vertebrata</taxon>
        <taxon>Euteleostomi</taxon>
        <taxon>Mammalia</taxon>
        <taxon>Eutheria</taxon>
        <taxon>Laurasiatheria</taxon>
        <taxon>Artiodactyla</taxon>
        <taxon>Ruminantia</taxon>
        <taxon>Pecora</taxon>
        <taxon>Bovidae</taxon>
        <taxon>Caprinae</taxon>
        <taxon>Ovis</taxon>
    </lineage>
</organism>
<evidence type="ECO:0000256" key="3">
    <source>
        <dbReference type="ARBA" id="ARBA00022448"/>
    </source>
</evidence>
<keyword evidence="12 23" id="KW-0472">Membrane</keyword>
<evidence type="ECO:0000256" key="23">
    <source>
        <dbReference type="SAM" id="Phobius"/>
    </source>
</evidence>
<evidence type="ECO:0000256" key="8">
    <source>
        <dbReference type="ARBA" id="ARBA00022837"/>
    </source>
</evidence>
<keyword evidence="15" id="KW-0844">Vision</keyword>
<dbReference type="InterPro" id="IPR018490">
    <property type="entry name" value="cNMP-bd_dom_sf"/>
</dbReference>
<evidence type="ECO:0000256" key="10">
    <source>
        <dbReference type="ARBA" id="ARBA00022992"/>
    </source>
</evidence>
<dbReference type="GO" id="GO:0030553">
    <property type="term" value="F:cGMP binding"/>
    <property type="evidence" value="ECO:0007669"/>
    <property type="project" value="UniProtKB-KW"/>
</dbReference>
<feature type="compositionally biased region" description="Basic and acidic residues" evidence="22">
    <location>
        <begin position="525"/>
        <end position="539"/>
    </location>
</feature>
<keyword evidence="4" id="KW-0140">cGMP</keyword>
<dbReference type="GO" id="GO:0044877">
    <property type="term" value="F:protein-containing complex binding"/>
    <property type="evidence" value="ECO:0007669"/>
    <property type="project" value="TreeGrafter"/>
</dbReference>
<dbReference type="Pfam" id="PF00027">
    <property type="entry name" value="cNMP_binding"/>
    <property type="match status" value="1"/>
</dbReference>
<dbReference type="GO" id="GO:0006816">
    <property type="term" value="P:calcium ion transport"/>
    <property type="evidence" value="ECO:0007669"/>
    <property type="project" value="UniProtKB-ARBA"/>
</dbReference>
<evidence type="ECO:0000256" key="15">
    <source>
        <dbReference type="ARBA" id="ARBA00023305"/>
    </source>
</evidence>
<feature type="compositionally biased region" description="Polar residues" evidence="22">
    <location>
        <begin position="724"/>
        <end position="745"/>
    </location>
</feature>
<feature type="transmembrane region" description="Helical" evidence="23">
    <location>
        <begin position="872"/>
        <end position="893"/>
    </location>
</feature>
<gene>
    <name evidence="25" type="ORF">JEQ12_005020</name>
</gene>
<dbReference type="FunFam" id="1.10.287.630:FF:000001">
    <property type="entry name" value="Cyclic nucleotide-gated channel alpha 3"/>
    <property type="match status" value="1"/>
</dbReference>
<feature type="compositionally biased region" description="Acidic residues" evidence="22">
    <location>
        <begin position="421"/>
        <end position="430"/>
    </location>
</feature>
<keyword evidence="6 23" id="KW-0812">Transmembrane</keyword>
<evidence type="ECO:0000256" key="1">
    <source>
        <dbReference type="ARBA" id="ARBA00000309"/>
    </source>
</evidence>
<evidence type="ECO:0000256" key="7">
    <source>
        <dbReference type="ARBA" id="ARBA00022741"/>
    </source>
</evidence>
<feature type="compositionally biased region" description="Acidic residues" evidence="22">
    <location>
        <begin position="513"/>
        <end position="524"/>
    </location>
</feature>
<dbReference type="InterPro" id="IPR014710">
    <property type="entry name" value="RmlC-like_jellyroll"/>
</dbReference>
<evidence type="ECO:0000256" key="17">
    <source>
        <dbReference type="ARBA" id="ARBA00036239"/>
    </source>
</evidence>
<comment type="catalytic activity">
    <reaction evidence="1">
        <text>NH4(+)(in) = NH4(+)(out)</text>
        <dbReference type="Rhea" id="RHEA:28747"/>
        <dbReference type="ChEBI" id="CHEBI:28938"/>
    </reaction>
</comment>
<comment type="catalytic activity">
    <reaction evidence="18">
        <text>Ca(2+)(in) = Ca(2+)(out)</text>
        <dbReference type="Rhea" id="RHEA:29671"/>
        <dbReference type="ChEBI" id="CHEBI:29108"/>
    </reaction>
</comment>
<evidence type="ECO:0000256" key="22">
    <source>
        <dbReference type="SAM" id="MobiDB-lite"/>
    </source>
</evidence>
<feature type="compositionally biased region" description="Acidic residues" evidence="22">
    <location>
        <begin position="385"/>
        <end position="404"/>
    </location>
</feature>
<comment type="catalytic activity">
    <reaction evidence="21">
        <text>Cs(+)(in) = Cs(+)(out)</text>
        <dbReference type="Rhea" id="RHEA:78555"/>
        <dbReference type="ChEBI" id="CHEBI:49547"/>
    </reaction>
</comment>
<dbReference type="InterPro" id="IPR005821">
    <property type="entry name" value="Ion_trans_dom"/>
</dbReference>
<feature type="compositionally biased region" description="Basic and acidic residues" evidence="22">
    <location>
        <begin position="433"/>
        <end position="442"/>
    </location>
</feature>
<evidence type="ECO:0000256" key="9">
    <source>
        <dbReference type="ARBA" id="ARBA00022989"/>
    </source>
</evidence>
<sequence length="1398" mass="155800">MPGGGALILSSRVLAKHGRGHLELCHWCPTLLTERAFSDTSCLAASPNPLHTALLPPINPCCVQEAIREKQEEGKSRLVDGIRAGVRMLSWVQRVLPQPPGTPQKTKQEEEGTEPEPELEPKPETAPEETEIEEVSLPPEEPCVGKEVAVATLGPQGTQETALTPPTSLQAQVSVAPEAHSGPRGWMLTWLRKGVEKVVPQPAHSSRPSQNIAAGLESPDQQAGAQVLGQCGTGGSDEPSGPSRAEDPGPGPWLLRWFEQNLEKMLPQPPKISEGWSDEPTDAALGPEPPGPALEIKPMPQAQESPSLPAPGPPEPEEEPTPEPQPSIQASSLPPLQDSARLMAWILHRLEMALPQPVIRGKGGEQESDAPVTCDVQTISILPGEQEESDLILEEVDPHWEEDEHQAGSTSISPRISEAAPADEEKDEVVEQMPRELPRIQEEKEDEEEEKEDGEEEEEEGREKEEEEGEEKEEEEGREKEEEEGREKEEEEGREKEEEEGREKEEEEGREKEEEEGGEKEEEEGGGKEEEEGKGKEEVEGGEEEEDEEEVHDHSVLLDSYLVAQSEEDQSEESETQDQSEVGGAQDQSEVGGAQDQSEVGGAQDQSEVGGAQEQDGVGGAQDHSTSHQELQEEALADSSGVPATEEHPEVQVEDADADSRPLIAEENPPSPVQLPPSPAKSDTLAVPGSATGSLRKRLPSQDDEAEELKLLSPAASPVVAWSEPTSPQGTDDQDRATSTASQNSAIINDRLQELVKLFKERTEKVKEKLIDPDVTSDEESPKPSPAKKAPEPAPEVKPAEAGQVEEEHYCEMLCCKFKRRPWKKYQFPQSIDPLTNLMYILWLFSVVLAWNWSCWLIPVRWAFPYQTPDNIHLWLLMDYLCDLIYLLDITVFQMRLQFVRGGDIITDKKEMRNNYLKSQRFKMDMLCLLPLDLLYLKFGVNPLLRLPRCLKYMAFFEFNNRLESILSKAYVYRVIRTTAYLLYSLHLNSCLYYWASAYEGLGSTHWVYDGVGNSYIRCYYWAVKTLITIGGLPDPRTLFEIIFQGLNYFTGVFAFSVMIGQMRDVVGAATAGQTYYRSCMDSTVKYMNFYKIPRSVQNRVKTWYEYTWHSQGMLDESELMVQLPDKMRLDLAIDVNYSIVSKVALFQGCDRQMIFDMLKRLRSVVYLPNDYVCKKGEIGREMYIIQAGQVQVLGGPDGKSVLVTLKAGSVFGEISLLAVGGGNRRTANVVAHGFTNLFILDKKDLNEILVHYPESQKLLRKKARRMLRNNNKPKEKSVLILPPRAGTPKLFNAALAAAGKMGAKGGKGGKLALLRARLKELAALEAAARQQQLLEQERPEEDEEAALRPEERIHVTPGPDPSEQILSVEVPEKQEEKEKKEEGEEARKEEEEERGGS</sequence>
<evidence type="ECO:0000256" key="5">
    <source>
        <dbReference type="ARBA" id="ARBA00022606"/>
    </source>
</evidence>
<feature type="compositionally biased region" description="Acidic residues" evidence="22">
    <location>
        <begin position="566"/>
        <end position="578"/>
    </location>
</feature>
<keyword evidence="5" id="KW-0716">Sensory transduction</keyword>
<dbReference type="PANTHER" id="PTHR45638">
    <property type="entry name" value="CYCLIC NUCLEOTIDE-GATED CATION CHANNEL SUBUNIT A"/>
    <property type="match status" value="1"/>
</dbReference>
<evidence type="ECO:0000313" key="25">
    <source>
        <dbReference type="EMBL" id="KAG5200486.1"/>
    </source>
</evidence>
<dbReference type="InterPro" id="IPR018488">
    <property type="entry name" value="cNMP-bd_CS"/>
</dbReference>
<comment type="catalytic activity">
    <reaction evidence="19">
        <text>Li(+)(in) = Li(+)(out)</text>
        <dbReference type="Rhea" id="RHEA:78551"/>
        <dbReference type="ChEBI" id="CHEBI:49713"/>
    </reaction>
</comment>
<feature type="region of interest" description="Disordered" evidence="22">
    <location>
        <begin position="380"/>
        <end position="745"/>
    </location>
</feature>
<dbReference type="Gene3D" id="1.10.287.70">
    <property type="match status" value="1"/>
</dbReference>
<accession>A0A836CWT5</accession>
<dbReference type="GO" id="GO:0005223">
    <property type="term" value="F:intracellularly cGMP-activated cation channel activity"/>
    <property type="evidence" value="ECO:0007669"/>
    <property type="project" value="TreeGrafter"/>
</dbReference>
<evidence type="ECO:0000256" key="21">
    <source>
        <dbReference type="ARBA" id="ARBA00044691"/>
    </source>
</evidence>